<dbReference type="EMBL" id="BMDO01000007">
    <property type="protein sequence ID" value="GGI51360.1"/>
    <property type="molecule type" value="Genomic_DNA"/>
</dbReference>
<dbReference type="GO" id="GO:0005829">
    <property type="term" value="C:cytosol"/>
    <property type="evidence" value="ECO:0007669"/>
    <property type="project" value="TreeGrafter"/>
</dbReference>
<dbReference type="GO" id="GO:0005524">
    <property type="term" value="F:ATP binding"/>
    <property type="evidence" value="ECO:0007669"/>
    <property type="project" value="UniProtKB-KW"/>
</dbReference>
<dbReference type="PANTHER" id="PTHR30473:SF2">
    <property type="entry name" value="PIN DOMAIN-CONTAINING PROTEIN"/>
    <property type="match status" value="1"/>
</dbReference>
<accession>A0A917JBD8</accession>
<evidence type="ECO:0000256" key="4">
    <source>
        <dbReference type="ARBA" id="ARBA00046345"/>
    </source>
</evidence>
<gene>
    <name evidence="6" type="ORF">GCM10011425_25720</name>
</gene>
<keyword evidence="2" id="KW-0547">Nucleotide-binding</keyword>
<organism evidence="6 7">
    <name type="scientific">Mucilaginibacter galii</name>
    <dbReference type="NCBI Taxonomy" id="2005073"/>
    <lineage>
        <taxon>Bacteria</taxon>
        <taxon>Pseudomonadati</taxon>
        <taxon>Bacteroidota</taxon>
        <taxon>Sphingobacteriia</taxon>
        <taxon>Sphingobacteriales</taxon>
        <taxon>Sphingobacteriaceae</taxon>
        <taxon>Mucilaginibacter</taxon>
    </lineage>
</organism>
<dbReference type="Gene3D" id="3.40.50.1010">
    <property type="entry name" value="5'-nuclease"/>
    <property type="match status" value="1"/>
</dbReference>
<comment type="caution">
    <text evidence="6">The sequence shown here is derived from an EMBL/GenBank/DDBJ whole genome shotgun (WGS) entry which is preliminary data.</text>
</comment>
<evidence type="ECO:0000313" key="6">
    <source>
        <dbReference type="EMBL" id="GGI51360.1"/>
    </source>
</evidence>
<dbReference type="AlphaFoldDB" id="A0A917JBD8"/>
<dbReference type="Gene3D" id="3.40.50.300">
    <property type="entry name" value="P-loop containing nucleotide triphosphate hydrolases"/>
    <property type="match status" value="1"/>
</dbReference>
<sequence>MSKEVKSRASKQTQKIFVLDTSVILYDHNAFENFQEHDVTIPIQVLEELDNMKTGNDTRNFEARGFIRLMDNYSQNHVLTEWLPLNGKQKGSFKVIIDKVSHTNAEAIFGNNKIDHRILNAALNLQEENPAKKVVLVSKDICLRLKAKALNLHAEDYETGKVKNLEELYTGRAVLNKIPEKTLSQLNKQQTLSIDQFNITPPGGNMFYTLESKKVAIPAFYNQQRGEMQKLGEQSAFNIQPRSTEQAFALHALLNPDIKLVTIQGNAGTGKTLLALASALEQRKHYRQIYVTRPTIPLANKDIGFLPGDAKSKIDPYMAPIWDNLKFLKDQFAGDEKMQHKIDELVSTDKISITPLAFIRGRTLTKIFFMVDEAQNLTPHEIKTIISRAGEHSKVVFTGDIYQIDTPYLDAESNGLSYLIDKARNHPLYAHVTLQKGERSELANLANELL</sequence>
<feature type="domain" description="PIN" evidence="5">
    <location>
        <begin position="15"/>
        <end position="145"/>
    </location>
</feature>
<dbReference type="Proteomes" id="UP000662074">
    <property type="component" value="Unassembled WGS sequence"/>
</dbReference>
<keyword evidence="3" id="KW-0067">ATP-binding</keyword>
<comment type="similarity">
    <text evidence="4">In the N-terminal section; belongs to the PINc/VapC protein family.</text>
</comment>
<proteinExistence type="inferred from homology"/>
<evidence type="ECO:0000259" key="5">
    <source>
        <dbReference type="SMART" id="SM00670"/>
    </source>
</evidence>
<dbReference type="PANTHER" id="PTHR30473">
    <property type="entry name" value="PROTEIN PHOH"/>
    <property type="match status" value="1"/>
</dbReference>
<dbReference type="CDD" id="cd09883">
    <property type="entry name" value="PIN_VapC_PhoHL-ATPase"/>
    <property type="match status" value="1"/>
</dbReference>
<keyword evidence="7" id="KW-1185">Reference proteome</keyword>
<dbReference type="Pfam" id="PF02562">
    <property type="entry name" value="PhoH"/>
    <property type="match status" value="1"/>
</dbReference>
<evidence type="ECO:0000256" key="2">
    <source>
        <dbReference type="ARBA" id="ARBA00022741"/>
    </source>
</evidence>
<evidence type="ECO:0000256" key="1">
    <source>
        <dbReference type="ARBA" id="ARBA00010393"/>
    </source>
</evidence>
<dbReference type="SUPFAM" id="SSF88723">
    <property type="entry name" value="PIN domain-like"/>
    <property type="match status" value="1"/>
</dbReference>
<dbReference type="InterPro" id="IPR051451">
    <property type="entry name" value="PhoH2-like"/>
</dbReference>
<protein>
    <submittedName>
        <fullName evidence="6">Phosphate starvation protein PhoH</fullName>
    </submittedName>
</protein>
<dbReference type="SUPFAM" id="SSF52540">
    <property type="entry name" value="P-loop containing nucleoside triphosphate hydrolases"/>
    <property type="match status" value="1"/>
</dbReference>
<dbReference type="SMART" id="SM00670">
    <property type="entry name" value="PINc"/>
    <property type="match status" value="1"/>
</dbReference>
<reference evidence="6" key="2">
    <citation type="submission" date="2020-09" db="EMBL/GenBank/DDBJ databases">
        <authorList>
            <person name="Sun Q."/>
            <person name="Sedlacek I."/>
        </authorList>
    </citation>
    <scope>NUCLEOTIDE SEQUENCE</scope>
    <source>
        <strain evidence="6">CCM 8711</strain>
    </source>
</reference>
<dbReference type="InterPro" id="IPR027417">
    <property type="entry name" value="P-loop_NTPase"/>
</dbReference>
<evidence type="ECO:0000313" key="7">
    <source>
        <dbReference type="Proteomes" id="UP000662074"/>
    </source>
</evidence>
<dbReference type="RefSeq" id="WP_188417366.1">
    <property type="nucleotide sequence ID" value="NZ_BMDO01000007.1"/>
</dbReference>
<evidence type="ECO:0000256" key="3">
    <source>
        <dbReference type="ARBA" id="ARBA00022840"/>
    </source>
</evidence>
<comment type="similarity">
    <text evidence="1">Belongs to the PhoH family.</text>
</comment>
<reference evidence="6" key="1">
    <citation type="journal article" date="2014" name="Int. J. Syst. Evol. Microbiol.">
        <title>Complete genome sequence of Corynebacterium casei LMG S-19264T (=DSM 44701T), isolated from a smear-ripened cheese.</title>
        <authorList>
            <consortium name="US DOE Joint Genome Institute (JGI-PGF)"/>
            <person name="Walter F."/>
            <person name="Albersmeier A."/>
            <person name="Kalinowski J."/>
            <person name="Ruckert C."/>
        </authorList>
    </citation>
    <scope>NUCLEOTIDE SEQUENCE</scope>
    <source>
        <strain evidence="6">CCM 8711</strain>
    </source>
</reference>
<dbReference type="InterPro" id="IPR002716">
    <property type="entry name" value="PIN_dom"/>
</dbReference>
<name>A0A917JBD8_9SPHI</name>
<dbReference type="FunFam" id="3.40.50.300:FF:000013">
    <property type="entry name" value="PhoH family ATPase"/>
    <property type="match status" value="1"/>
</dbReference>
<dbReference type="Pfam" id="PF13638">
    <property type="entry name" value="PIN_4"/>
    <property type="match status" value="1"/>
</dbReference>
<dbReference type="InterPro" id="IPR029060">
    <property type="entry name" value="PIN-like_dom_sf"/>
</dbReference>
<dbReference type="InterPro" id="IPR003714">
    <property type="entry name" value="PhoH"/>
</dbReference>